<proteinExistence type="predicted"/>
<dbReference type="AlphaFoldDB" id="A0AAE0CL68"/>
<evidence type="ECO:0008006" key="3">
    <source>
        <dbReference type="Google" id="ProtNLM"/>
    </source>
</evidence>
<evidence type="ECO:0000313" key="1">
    <source>
        <dbReference type="EMBL" id="KAK2655255.1"/>
    </source>
</evidence>
<reference evidence="1" key="1">
    <citation type="journal article" date="2023" name="Plant J.">
        <title>Genome sequences and population genomics provide insights into the demographic history, inbreeding, and mutation load of two 'living fossil' tree species of Dipteronia.</title>
        <authorList>
            <person name="Feng Y."/>
            <person name="Comes H.P."/>
            <person name="Chen J."/>
            <person name="Zhu S."/>
            <person name="Lu R."/>
            <person name="Zhang X."/>
            <person name="Li P."/>
            <person name="Qiu J."/>
            <person name="Olsen K.M."/>
            <person name="Qiu Y."/>
        </authorList>
    </citation>
    <scope>NUCLEOTIDE SEQUENCE</scope>
    <source>
        <strain evidence="1">KIB01</strain>
    </source>
</reference>
<comment type="caution">
    <text evidence="1">The sequence shown here is derived from an EMBL/GenBank/DDBJ whole genome shotgun (WGS) entry which is preliminary data.</text>
</comment>
<dbReference type="InterPro" id="IPR046848">
    <property type="entry name" value="E_motif"/>
</dbReference>
<dbReference type="InterPro" id="IPR046960">
    <property type="entry name" value="PPR_At4g14850-like_plant"/>
</dbReference>
<evidence type="ECO:0000313" key="2">
    <source>
        <dbReference type="Proteomes" id="UP001280121"/>
    </source>
</evidence>
<dbReference type="PANTHER" id="PTHR47926:SF347">
    <property type="entry name" value="PENTATRICOPEPTIDE REPEAT-CONTAINING PROTEIN"/>
    <property type="match status" value="1"/>
</dbReference>
<dbReference type="GO" id="GO:0003723">
    <property type="term" value="F:RNA binding"/>
    <property type="evidence" value="ECO:0007669"/>
    <property type="project" value="InterPro"/>
</dbReference>
<protein>
    <recommendedName>
        <fullName evidence="3">Pentatricopeptide repeat-containing protein</fullName>
    </recommendedName>
</protein>
<dbReference type="EMBL" id="JANJYI010000003">
    <property type="protein sequence ID" value="KAK2655255.1"/>
    <property type="molecule type" value="Genomic_DNA"/>
</dbReference>
<name>A0AAE0CL68_9ROSI</name>
<organism evidence="1 2">
    <name type="scientific">Dipteronia dyeriana</name>
    <dbReference type="NCBI Taxonomy" id="168575"/>
    <lineage>
        <taxon>Eukaryota</taxon>
        <taxon>Viridiplantae</taxon>
        <taxon>Streptophyta</taxon>
        <taxon>Embryophyta</taxon>
        <taxon>Tracheophyta</taxon>
        <taxon>Spermatophyta</taxon>
        <taxon>Magnoliopsida</taxon>
        <taxon>eudicotyledons</taxon>
        <taxon>Gunneridae</taxon>
        <taxon>Pentapetalae</taxon>
        <taxon>rosids</taxon>
        <taxon>malvids</taxon>
        <taxon>Sapindales</taxon>
        <taxon>Sapindaceae</taxon>
        <taxon>Hippocastanoideae</taxon>
        <taxon>Acereae</taxon>
        <taxon>Dipteronia</taxon>
    </lineage>
</organism>
<accession>A0AAE0CL68</accession>
<dbReference type="GO" id="GO:0009451">
    <property type="term" value="P:RNA modification"/>
    <property type="evidence" value="ECO:0007669"/>
    <property type="project" value="InterPro"/>
</dbReference>
<dbReference type="PANTHER" id="PTHR47926">
    <property type="entry name" value="PENTATRICOPEPTIDE REPEAT-CONTAINING PROTEIN"/>
    <property type="match status" value="1"/>
</dbReference>
<dbReference type="Pfam" id="PF20431">
    <property type="entry name" value="E_motif"/>
    <property type="match status" value="1"/>
</dbReference>
<keyword evidence="2" id="KW-1185">Reference proteome</keyword>
<sequence>MVNDGYRYFHEVECVHGIKPMMPFKRGLSAYNFITNIPIKPDPIVWRTLLSACSIHDANDVKEPQDEVRKRLLELEPKSSGNLVSIANIMYAEVGKWNKAANVKRVIKDVGLKKIVEVSSIELGESIRRFYSGDDSHVDHEGRYVLLESLNLHIKMVNFLS</sequence>
<gene>
    <name evidence="1" type="ORF">Ddye_008307</name>
</gene>
<dbReference type="Proteomes" id="UP001280121">
    <property type="component" value="Unassembled WGS sequence"/>
</dbReference>